<dbReference type="eggNOG" id="COG4188">
    <property type="taxonomic scope" value="Bacteria"/>
</dbReference>
<dbReference type="EMBL" id="CP002541">
    <property type="protein sequence ID" value="ADY13991.1"/>
    <property type="molecule type" value="Genomic_DNA"/>
</dbReference>
<keyword evidence="4" id="KW-1133">Transmembrane helix</keyword>
<dbReference type="AlphaFoldDB" id="F0RSU1"/>
<evidence type="ECO:0000256" key="1">
    <source>
        <dbReference type="ARBA" id="ARBA00022801"/>
    </source>
</evidence>
<evidence type="ECO:0000313" key="6">
    <source>
        <dbReference type="Proteomes" id="UP000008466"/>
    </source>
</evidence>
<evidence type="ECO:0000256" key="3">
    <source>
        <dbReference type="ARBA" id="ARBA00023098"/>
    </source>
</evidence>
<dbReference type="KEGG" id="sbu:SpiBuddy_2172"/>
<keyword evidence="4" id="KW-0472">Membrane</keyword>
<keyword evidence="2" id="KW-0442">Lipid degradation</keyword>
<dbReference type="OrthoDB" id="9814760at2"/>
<evidence type="ECO:0000256" key="2">
    <source>
        <dbReference type="ARBA" id="ARBA00022963"/>
    </source>
</evidence>
<dbReference type="HOGENOM" id="CLU_026278_3_0_12"/>
<dbReference type="RefSeq" id="WP_013607840.1">
    <property type="nucleotide sequence ID" value="NC_015152.1"/>
</dbReference>
<dbReference type="PANTHER" id="PTHR10272:SF0">
    <property type="entry name" value="PLATELET-ACTIVATING FACTOR ACETYLHYDROLASE"/>
    <property type="match status" value="1"/>
</dbReference>
<feature type="transmembrane region" description="Helical" evidence="4">
    <location>
        <begin position="6"/>
        <end position="22"/>
    </location>
</feature>
<name>F0RSU1_SPHGB</name>
<evidence type="ECO:0000256" key="4">
    <source>
        <dbReference type="SAM" id="Phobius"/>
    </source>
</evidence>
<protein>
    <submittedName>
        <fullName evidence="5">Platelet-activating factor acetylhydrolase, plasma/intracellular isoform II</fullName>
    </submittedName>
</protein>
<keyword evidence="3" id="KW-0443">Lipid metabolism</keyword>
<dbReference type="PANTHER" id="PTHR10272">
    <property type="entry name" value="PLATELET-ACTIVATING FACTOR ACETYLHYDROLASE"/>
    <property type="match status" value="1"/>
</dbReference>
<dbReference type="Proteomes" id="UP000008466">
    <property type="component" value="Chromosome"/>
</dbReference>
<dbReference type="SUPFAM" id="SSF53474">
    <property type="entry name" value="alpha/beta-Hydrolases"/>
    <property type="match status" value="1"/>
</dbReference>
<dbReference type="GO" id="GO:0003847">
    <property type="term" value="F:1-alkyl-2-acetylglycerophosphocholine esterase activity"/>
    <property type="evidence" value="ECO:0007669"/>
    <property type="project" value="TreeGrafter"/>
</dbReference>
<keyword evidence="1 5" id="KW-0378">Hydrolase</keyword>
<dbReference type="GO" id="GO:0016042">
    <property type="term" value="P:lipid catabolic process"/>
    <property type="evidence" value="ECO:0007669"/>
    <property type="project" value="UniProtKB-KW"/>
</dbReference>
<organism evidence="5 6">
    <name type="scientific">Sphaerochaeta globosa (strain ATCC BAA-1886 / DSM 22777 / Buddy)</name>
    <name type="common">Spirochaeta sp. (strain Buddy)</name>
    <dbReference type="NCBI Taxonomy" id="158189"/>
    <lineage>
        <taxon>Bacteria</taxon>
        <taxon>Pseudomonadati</taxon>
        <taxon>Spirochaetota</taxon>
        <taxon>Spirochaetia</taxon>
        <taxon>Spirochaetales</taxon>
        <taxon>Sphaerochaetaceae</taxon>
        <taxon>Sphaerochaeta</taxon>
    </lineage>
</organism>
<evidence type="ECO:0000313" key="5">
    <source>
        <dbReference type="EMBL" id="ADY13991.1"/>
    </source>
</evidence>
<keyword evidence="6" id="KW-1185">Reference proteome</keyword>
<proteinExistence type="predicted"/>
<dbReference type="InterPro" id="IPR029058">
    <property type="entry name" value="AB_hydrolase_fold"/>
</dbReference>
<gene>
    <name evidence="5" type="ordered locus">SpiBuddy_2172</name>
</gene>
<feature type="transmembrane region" description="Helical" evidence="4">
    <location>
        <begin position="58"/>
        <end position="78"/>
    </location>
</feature>
<feature type="transmembrane region" description="Helical" evidence="4">
    <location>
        <begin position="34"/>
        <end position="52"/>
    </location>
</feature>
<sequence length="440" mass="48404">MMAIGIFIGLCTVEVALFARFAKKKGFDRRESSFTRIILLVVFLILCVAGIIDWGMKWYALTLLLGIKALIGIVSLLRKKAPIDSIKSKAVRRLIGSIALVVLVMIPPLVFPGYAQLKPTGSHSVGTTVFTWTDASRQDGFTVEEDRRKVTVQFWYPLAQGGDNTGALEGRFPLIVFSHGAFGFRMSNHSTFMELASNGYIVASIDHTHQAFMTKEADGTTILGDRGFINTAMQVENGTIQGEELYHIQEEWMALRSADMAFVLDQIRQQVASPTSKDLFHQIDSERIGVLGHSMGGATAAWIGRQDDAIDAVIVLDGTLMGEIIGFENGKEVLTNVPYPKPILNLFNEKHYQDGKAMGLEYANMLMHANASKSFQLVVEGSGHLNFTDLPLVSPFLAGLLGTGTVDPFSCMETTNAAVLQFMDYYLKDKGNSIPAFRML</sequence>
<accession>F0RSU1</accession>
<reference evidence="6" key="1">
    <citation type="submission" date="2011-02" db="EMBL/GenBank/DDBJ databases">
        <title>Complete sequence of Spirochaeta sp. Buddy.</title>
        <authorList>
            <person name="Lucas S."/>
            <person name="Copeland A."/>
            <person name="Lapidus A."/>
            <person name="Cheng J.-F."/>
            <person name="Goodwin L."/>
            <person name="Pitluck S."/>
            <person name="Zeytun A."/>
            <person name="Detter J.C."/>
            <person name="Han C."/>
            <person name="Tapia R."/>
            <person name="Land M."/>
            <person name="Hauser L."/>
            <person name="Kyrpides N."/>
            <person name="Ivanova N."/>
            <person name="Mikhailova N."/>
            <person name="Pagani I."/>
            <person name="Ritalahti K.M."/>
            <person name="Loeffler F.E."/>
            <person name="Woyke T."/>
        </authorList>
    </citation>
    <scope>NUCLEOTIDE SEQUENCE [LARGE SCALE GENOMIC DNA]</scope>
    <source>
        <strain evidence="6">ATCC BAA-1886 / DSM 22777 / Buddy</strain>
    </source>
</reference>
<dbReference type="Gene3D" id="3.40.50.1820">
    <property type="entry name" value="alpha/beta hydrolase"/>
    <property type="match status" value="1"/>
</dbReference>
<feature type="transmembrane region" description="Helical" evidence="4">
    <location>
        <begin position="90"/>
        <end position="111"/>
    </location>
</feature>
<keyword evidence="4" id="KW-0812">Transmembrane</keyword>
<dbReference type="STRING" id="158189.SpiBuddy_2172"/>
<dbReference type="Pfam" id="PF03403">
    <property type="entry name" value="PAF-AH_p_II"/>
    <property type="match status" value="1"/>
</dbReference>